<evidence type="ECO:0000256" key="1">
    <source>
        <dbReference type="SAM" id="SignalP"/>
    </source>
</evidence>
<dbReference type="Proteomes" id="UP000548326">
    <property type="component" value="Unassembled WGS sequence"/>
</dbReference>
<accession>A0A1N7G6Z1</accession>
<dbReference type="OrthoDB" id="5493262at2"/>
<evidence type="ECO:0008006" key="6">
    <source>
        <dbReference type="Google" id="ProtNLM"/>
    </source>
</evidence>
<evidence type="ECO:0000313" key="4">
    <source>
        <dbReference type="Proteomes" id="UP000541583"/>
    </source>
</evidence>
<name>A0A1N7G6Z1_9SPHI</name>
<feature type="chain" id="PRO_5044563203" description="DUF1684 domain-containing protein" evidence="1">
    <location>
        <begin position="19"/>
        <end position="201"/>
    </location>
</feature>
<evidence type="ECO:0000313" key="2">
    <source>
        <dbReference type="EMBL" id="MBB6112837.1"/>
    </source>
</evidence>
<dbReference type="AlphaFoldDB" id="A0A1N7G6Z1"/>
<dbReference type="Proteomes" id="UP000541583">
    <property type="component" value="Unassembled WGS sequence"/>
</dbReference>
<dbReference type="InterPro" id="IPR012467">
    <property type="entry name" value="DUF1684"/>
</dbReference>
<evidence type="ECO:0000313" key="5">
    <source>
        <dbReference type="Proteomes" id="UP000548326"/>
    </source>
</evidence>
<feature type="signal peptide" evidence="1">
    <location>
        <begin position="1"/>
        <end position="18"/>
    </location>
</feature>
<dbReference type="RefSeq" id="WP_076378588.1">
    <property type="nucleotide sequence ID" value="NZ_FTMG01000023.1"/>
</dbReference>
<keyword evidence="4" id="KW-1185">Reference proteome</keyword>
<comment type="caution">
    <text evidence="3">The sequence shown here is derived from an EMBL/GenBank/DDBJ whole genome shotgun (WGS) entry which is preliminary data.</text>
</comment>
<keyword evidence="1" id="KW-0732">Signal</keyword>
<dbReference type="STRING" id="354630.SAMN05421821_12343"/>
<dbReference type="EMBL" id="JACHCA010000024">
    <property type="protein sequence ID" value="MBB6131460.1"/>
    <property type="molecule type" value="Genomic_DNA"/>
</dbReference>
<sequence>MTKYLLILLLLTGLNSFGQDFKTQIADYRKGYMDDFLKDERSPLKKEDLQFLRFYDADSTYRVTAQATVLVNAQAFIMPVFSGTGSKYVPYAVLKFTLKGKPMELTVYKSIKLSNVPEYSDYLFLPFIDDTNGITTYGGGRYIDLRKGDFKDGRVVIDFNKAYNPYCAFGTGYSCPKPPDGNRLAIAVEAGEKLFGKEVKH</sequence>
<evidence type="ECO:0000313" key="3">
    <source>
        <dbReference type="EMBL" id="MBB6131460.1"/>
    </source>
</evidence>
<reference evidence="4 5" key="1">
    <citation type="submission" date="2020-08" db="EMBL/GenBank/DDBJ databases">
        <title>Genomic Encyclopedia of Type Strains, Phase IV (KMG-V): Genome sequencing to study the core and pangenomes of soil and plant-associated prokaryotes.</title>
        <authorList>
            <person name="Whitman W."/>
        </authorList>
    </citation>
    <scope>NUCLEOTIDE SEQUENCE [LARGE SCALE GENOMIC DNA]</scope>
    <source>
        <strain evidence="2 4">ANJLi2</strain>
        <strain evidence="3 5">MP601</strain>
    </source>
</reference>
<proteinExistence type="predicted"/>
<dbReference type="Pfam" id="PF07920">
    <property type="entry name" value="DUF1684"/>
    <property type="match status" value="1"/>
</dbReference>
<protein>
    <recommendedName>
        <fullName evidence="6">DUF1684 domain-containing protein</fullName>
    </recommendedName>
</protein>
<dbReference type="PANTHER" id="PTHR41913">
    <property type="entry name" value="DUF1684 DOMAIN-CONTAINING PROTEIN"/>
    <property type="match status" value="1"/>
</dbReference>
<dbReference type="EMBL" id="JACHCB010000023">
    <property type="protein sequence ID" value="MBB6112837.1"/>
    <property type="molecule type" value="Genomic_DNA"/>
</dbReference>
<organism evidence="3 5">
    <name type="scientific">Mucilaginibacter lappiensis</name>
    <dbReference type="NCBI Taxonomy" id="354630"/>
    <lineage>
        <taxon>Bacteria</taxon>
        <taxon>Pseudomonadati</taxon>
        <taxon>Bacteroidota</taxon>
        <taxon>Sphingobacteriia</taxon>
        <taxon>Sphingobacteriales</taxon>
        <taxon>Sphingobacteriaceae</taxon>
        <taxon>Mucilaginibacter</taxon>
    </lineage>
</organism>
<gene>
    <name evidence="3" type="ORF">HDF22_005611</name>
    <name evidence="2" type="ORF">HDF23_005620</name>
</gene>
<dbReference type="PANTHER" id="PTHR41913:SF1">
    <property type="entry name" value="DUF1684 DOMAIN-CONTAINING PROTEIN"/>
    <property type="match status" value="1"/>
</dbReference>